<feature type="binding site" evidence="14">
    <location>
        <position position="75"/>
    </location>
    <ligand>
        <name>thiamine diphosphate</name>
        <dbReference type="ChEBI" id="CHEBI:58937"/>
    </ligand>
</feature>
<evidence type="ECO:0000256" key="5">
    <source>
        <dbReference type="ARBA" id="ARBA00013152"/>
    </source>
</evidence>
<feature type="binding site" evidence="15">
    <location>
        <position position="194"/>
    </location>
    <ligand>
        <name>Mg(2+)</name>
        <dbReference type="ChEBI" id="CHEBI:18420"/>
    </ligand>
</feature>
<dbReference type="GO" id="GO:0004802">
    <property type="term" value="F:transketolase activity"/>
    <property type="evidence" value="ECO:0007669"/>
    <property type="project" value="UniProtKB-UniRule"/>
</dbReference>
<evidence type="ECO:0000259" key="19">
    <source>
        <dbReference type="SMART" id="SM00861"/>
    </source>
</evidence>
<reference evidence="20 21" key="1">
    <citation type="submission" date="2007-10" db="EMBL/GenBank/DDBJ databases">
        <title>Complete sequence of Desulfococcus oleovorans Hxd3.</title>
        <authorList>
            <consortium name="US DOE Joint Genome Institute"/>
            <person name="Copeland A."/>
            <person name="Lucas S."/>
            <person name="Lapidus A."/>
            <person name="Barry K."/>
            <person name="Glavina del Rio T."/>
            <person name="Dalin E."/>
            <person name="Tice H."/>
            <person name="Pitluck S."/>
            <person name="Kiss H."/>
            <person name="Brettin T."/>
            <person name="Bruce D."/>
            <person name="Detter J.C."/>
            <person name="Han C."/>
            <person name="Schmutz J."/>
            <person name="Larimer F."/>
            <person name="Land M."/>
            <person name="Hauser L."/>
            <person name="Kyrpides N."/>
            <person name="Kim E."/>
            <person name="Wawrik B."/>
            <person name="Richardson P."/>
        </authorList>
    </citation>
    <scope>NUCLEOTIDE SEQUENCE [LARGE SCALE GENOMIC DNA]</scope>
    <source>
        <strain evidence="21">DSM 6200 / JCM 39069 / Hxd3</strain>
    </source>
</reference>
<dbReference type="InterPro" id="IPR049557">
    <property type="entry name" value="Transketolase_CS"/>
</dbReference>
<accession>A8ZT13</accession>
<protein>
    <recommendedName>
        <fullName evidence="5 11">Transketolase</fullName>
        <ecNumber evidence="5 11">2.2.1.1</ecNumber>
    </recommendedName>
</protein>
<evidence type="ECO:0000313" key="21">
    <source>
        <dbReference type="Proteomes" id="UP000008561"/>
    </source>
</evidence>
<dbReference type="EC" id="2.2.1.1" evidence="5 11"/>
<feature type="binding site" evidence="14">
    <location>
        <begin position="123"/>
        <end position="125"/>
    </location>
    <ligand>
        <name>thiamine diphosphate</name>
        <dbReference type="ChEBI" id="CHEBI:58937"/>
    </ligand>
</feature>
<dbReference type="InterPro" id="IPR055152">
    <property type="entry name" value="Transketolase-like_C_2"/>
</dbReference>
<dbReference type="HOGENOM" id="CLU_009227_0_0_7"/>
<dbReference type="InterPro" id="IPR005478">
    <property type="entry name" value="Transketolase_bac-like"/>
</dbReference>
<dbReference type="FunFam" id="3.40.50.970:FF:000004">
    <property type="entry name" value="Transketolase"/>
    <property type="match status" value="1"/>
</dbReference>
<keyword evidence="9 14" id="KW-0786">Thiamine pyrophosphate</keyword>
<dbReference type="SUPFAM" id="SSF52518">
    <property type="entry name" value="Thiamin diphosphate-binding fold (THDP-binding)"/>
    <property type="match status" value="2"/>
</dbReference>
<dbReference type="eggNOG" id="COG0021">
    <property type="taxonomic scope" value="Bacteria"/>
</dbReference>
<dbReference type="KEGG" id="dol:Dole_0367"/>
<feature type="active site" description="Proton donor" evidence="12">
    <location>
        <position position="419"/>
    </location>
</feature>
<evidence type="ECO:0000256" key="4">
    <source>
        <dbReference type="ARBA" id="ARBA00011738"/>
    </source>
</evidence>
<comment type="catalytic activity">
    <reaction evidence="10 17">
        <text>D-sedoheptulose 7-phosphate + D-glyceraldehyde 3-phosphate = aldehydo-D-ribose 5-phosphate + D-xylulose 5-phosphate</text>
        <dbReference type="Rhea" id="RHEA:10508"/>
        <dbReference type="ChEBI" id="CHEBI:57483"/>
        <dbReference type="ChEBI" id="CHEBI:57737"/>
        <dbReference type="ChEBI" id="CHEBI:58273"/>
        <dbReference type="ChEBI" id="CHEBI:59776"/>
        <dbReference type="EC" id="2.2.1.1"/>
    </reaction>
</comment>
<keyword evidence="6 17" id="KW-0808">Transferase</keyword>
<dbReference type="PROSITE" id="PS00801">
    <property type="entry name" value="TRANSKETOLASE_1"/>
    <property type="match status" value="1"/>
</dbReference>
<feature type="binding site" evidence="13">
    <location>
        <position position="392"/>
    </location>
    <ligand>
        <name>substrate</name>
    </ligand>
</feature>
<evidence type="ECO:0000256" key="2">
    <source>
        <dbReference type="ARBA" id="ARBA00001941"/>
    </source>
</evidence>
<evidence type="ECO:0000256" key="14">
    <source>
        <dbReference type="PIRSR" id="PIRSR605478-3"/>
    </source>
</evidence>
<name>A8ZT13_DESOH</name>
<evidence type="ECO:0000256" key="1">
    <source>
        <dbReference type="ARBA" id="ARBA00001913"/>
    </source>
</evidence>
<dbReference type="Gene3D" id="3.40.50.920">
    <property type="match status" value="1"/>
</dbReference>
<comment type="cofactor">
    <cofactor evidence="14">
        <name>thiamine diphosphate</name>
        <dbReference type="ChEBI" id="CHEBI:58937"/>
    </cofactor>
    <text evidence="14">Binds 1 thiamine pyrophosphate per subunit. During the reaction, the substrate forms a covalent intermediate with the cofactor.</text>
</comment>
<dbReference type="Pfam" id="PF22613">
    <property type="entry name" value="Transketolase_C_1"/>
    <property type="match status" value="1"/>
</dbReference>
<evidence type="ECO:0000256" key="3">
    <source>
        <dbReference type="ARBA" id="ARBA00007131"/>
    </source>
</evidence>
<dbReference type="STRING" id="96561.Dole_0367"/>
<feature type="binding site" evidence="13">
    <location>
        <position position="270"/>
    </location>
    <ligand>
        <name>substrate</name>
    </ligand>
</feature>
<keyword evidence="7 15" id="KW-0479">Metal-binding</keyword>
<feature type="site" description="Important for catalytic activity" evidence="16">
    <location>
        <position position="270"/>
    </location>
</feature>
<evidence type="ECO:0000256" key="13">
    <source>
        <dbReference type="PIRSR" id="PIRSR605478-2"/>
    </source>
</evidence>
<dbReference type="FunFam" id="3.40.50.920:FF:000003">
    <property type="entry name" value="Transketolase"/>
    <property type="match status" value="1"/>
</dbReference>
<comment type="subunit">
    <text evidence="4 17">Homodimer.</text>
</comment>
<feature type="site" description="Important for catalytic activity" evidence="16">
    <location>
        <position position="35"/>
    </location>
</feature>
<feature type="binding site" evidence="13">
    <location>
        <position position="35"/>
    </location>
    <ligand>
        <name>substrate</name>
    </ligand>
</feature>
<sequence length="671" mass="72522">MATRKTAGNKPIDERCINTIRCLAMDAIQQANSGHPGAPMGLAPAGYVLWTKVMKHNPKNPQWFNRDRFVLSGGHASMLLYSLLHLTGYELSLKDIQQFRQLGSKTPGHPEYGHTPGVETTTGPLGQGFANAVGMAMAERHMAARFNRKGATIVDHFTYVMCGDGDLMEGLSYESASLAGHLGLGKLICLYDDNDISIEGHTDITFTENVAARFKACNWHVVPVKDGSSVDQILDALKAAQAETEKPSLIILKTHIAHGSPNKQDSADAHGAPLGKEEIVLTKRNLGFPEDVVCHITEDALKVFRKCMEKGEKAQGKWRAIVDRYAEKFPDLAAQWTAAITHRLPKGWDKNLSGFLPSDKPMATRSASGKVLNKLAEAIPAIIGGSADLAPSNNTFLACSGEFQKGTYDQRNIRFGVREHAMASIMAGMYLHGGLRPYGGTFLIFSDYMRPAIRVASLMKLPLIYVFTHDSVAVGEDGPTHQPVEQLASLRAMPGLTVIRPADATETVDAWKVAVTNTAGPVALALSRQNLPVLDAAITAGKLAKGAYVLEECSGRPDIILISTGAEVHVTLEAAKLLAQKNIAARVVSMPSWELFEKTDATYRESVLIPGVPCFAVEAGSPMGWERYTKDSHAILGIDRFGTSAPGGTVLKEYGFTPENIVKKVTAVLGK</sequence>
<dbReference type="PROSITE" id="PS00802">
    <property type="entry name" value="TRANSKETOLASE_2"/>
    <property type="match status" value="1"/>
</dbReference>
<keyword evidence="21" id="KW-1185">Reference proteome</keyword>
<feature type="domain" description="Transketolase-like pyrimidine-binding" evidence="19">
    <location>
        <begin position="362"/>
        <end position="533"/>
    </location>
</feature>
<feature type="binding site" evidence="15">
    <location>
        <position position="196"/>
    </location>
    <ligand>
        <name>Mg(2+)</name>
        <dbReference type="ChEBI" id="CHEBI:18420"/>
    </ligand>
</feature>
<dbReference type="SMART" id="SM00861">
    <property type="entry name" value="Transket_pyr"/>
    <property type="match status" value="1"/>
</dbReference>
<feature type="binding site" evidence="14">
    <location>
        <position position="194"/>
    </location>
    <ligand>
        <name>thiamine diphosphate</name>
        <dbReference type="ChEBI" id="CHEBI:58937"/>
    </ligand>
</feature>
<keyword evidence="17" id="KW-0106">Calcium</keyword>
<evidence type="ECO:0000256" key="10">
    <source>
        <dbReference type="ARBA" id="ARBA00049473"/>
    </source>
</evidence>
<dbReference type="NCBIfam" id="TIGR00232">
    <property type="entry name" value="tktlase_bact"/>
    <property type="match status" value="1"/>
</dbReference>
<dbReference type="Pfam" id="PF00456">
    <property type="entry name" value="Transketolase_N"/>
    <property type="match status" value="1"/>
</dbReference>
<dbReference type="PANTHER" id="PTHR43522">
    <property type="entry name" value="TRANSKETOLASE"/>
    <property type="match status" value="1"/>
</dbReference>
<dbReference type="InterPro" id="IPR009014">
    <property type="entry name" value="Transketo_C/PFOR_II"/>
</dbReference>
<comment type="cofactor">
    <cofactor evidence="15">
        <name>Mg(2+)</name>
        <dbReference type="ChEBI" id="CHEBI:18420"/>
    </cofactor>
    <text evidence="15">Binds 1 Mg(2+) ion per subunit. Can also utilize other divalent metal cations, such as Ca(2+), Mn(2+) and Co(2+).</text>
</comment>
<dbReference type="InterPro" id="IPR005475">
    <property type="entry name" value="Transketolase-like_Pyr-bd"/>
</dbReference>
<feature type="binding site" evidence="13">
    <location>
        <position position="365"/>
    </location>
    <ligand>
        <name>substrate</name>
    </ligand>
</feature>
<evidence type="ECO:0000256" key="7">
    <source>
        <dbReference type="ARBA" id="ARBA00022723"/>
    </source>
</evidence>
<evidence type="ECO:0000256" key="18">
    <source>
        <dbReference type="SAM" id="MobiDB-lite"/>
    </source>
</evidence>
<feature type="binding site" evidence="14">
    <location>
        <position position="165"/>
    </location>
    <ligand>
        <name>thiamine diphosphate</name>
        <dbReference type="ChEBI" id="CHEBI:58937"/>
    </ligand>
</feature>
<comment type="cofactor">
    <cofactor evidence="2">
        <name>Co(2+)</name>
        <dbReference type="ChEBI" id="CHEBI:48828"/>
    </cofactor>
</comment>
<comment type="function">
    <text evidence="17">Catalyzes the transfer of a two-carbon ketol group from a ketose donor to an aldose acceptor, via a covalent intermediate with the cofactor thiamine pyrophosphate.</text>
</comment>
<dbReference type="GO" id="GO:0046872">
    <property type="term" value="F:metal ion binding"/>
    <property type="evidence" value="ECO:0007669"/>
    <property type="project" value="UniProtKB-KW"/>
</dbReference>
<feature type="binding site" evidence="14">
    <location>
        <position position="270"/>
    </location>
    <ligand>
        <name>thiamine diphosphate</name>
        <dbReference type="ChEBI" id="CHEBI:58937"/>
    </ligand>
</feature>
<dbReference type="GO" id="GO:0005829">
    <property type="term" value="C:cytosol"/>
    <property type="evidence" value="ECO:0007669"/>
    <property type="project" value="TreeGrafter"/>
</dbReference>
<comment type="cofactor">
    <cofactor evidence="17">
        <name>Mg(2+)</name>
        <dbReference type="ChEBI" id="CHEBI:18420"/>
    </cofactor>
    <cofactor evidence="17">
        <name>Ca(2+)</name>
        <dbReference type="ChEBI" id="CHEBI:29108"/>
    </cofactor>
    <cofactor evidence="17">
        <name>Mn(2+)</name>
        <dbReference type="ChEBI" id="CHEBI:29035"/>
    </cofactor>
    <cofactor evidence="17">
        <name>Co(2+)</name>
        <dbReference type="ChEBI" id="CHEBI:48828"/>
    </cofactor>
    <text evidence="17">Binds 1 Mg(2+) ion per subunit. Can also utilize other divalent metal cations, such as Ca(2+), Mn(2+) and Co(2+).</text>
</comment>
<evidence type="ECO:0000256" key="9">
    <source>
        <dbReference type="ARBA" id="ARBA00023052"/>
    </source>
</evidence>
<feature type="binding site" evidence="15">
    <location>
        <position position="164"/>
    </location>
    <ligand>
        <name>Mg(2+)</name>
        <dbReference type="ChEBI" id="CHEBI:18420"/>
    </ligand>
</feature>
<dbReference type="FunFam" id="3.40.50.970:FF:000003">
    <property type="entry name" value="Transketolase"/>
    <property type="match status" value="1"/>
</dbReference>
<dbReference type="InterPro" id="IPR033247">
    <property type="entry name" value="Transketolase_fam"/>
</dbReference>
<dbReference type="PANTHER" id="PTHR43522:SF2">
    <property type="entry name" value="TRANSKETOLASE 1-RELATED"/>
    <property type="match status" value="1"/>
</dbReference>
<keyword evidence="8 15" id="KW-0460">Magnesium</keyword>
<comment type="cofactor">
    <cofactor evidence="1">
        <name>Ca(2+)</name>
        <dbReference type="ChEBI" id="CHEBI:29108"/>
    </cofactor>
</comment>
<dbReference type="InterPro" id="IPR005474">
    <property type="entry name" value="Transketolase_N"/>
</dbReference>
<dbReference type="CDD" id="cd02012">
    <property type="entry name" value="TPP_TK"/>
    <property type="match status" value="1"/>
</dbReference>
<feature type="binding site" evidence="13">
    <location>
        <position position="469"/>
    </location>
    <ligand>
        <name>substrate</name>
    </ligand>
</feature>
<gene>
    <name evidence="20" type="ordered locus">Dole_0367</name>
</gene>
<feature type="region of interest" description="Disordered" evidence="18">
    <location>
        <begin position="104"/>
        <end position="123"/>
    </location>
</feature>
<dbReference type="Proteomes" id="UP000008561">
    <property type="component" value="Chromosome"/>
</dbReference>
<dbReference type="RefSeq" id="WP_012173796.1">
    <property type="nucleotide sequence ID" value="NC_009943.1"/>
</dbReference>
<dbReference type="AlphaFoldDB" id="A8ZT13"/>
<comment type="similarity">
    <text evidence="3 17">Belongs to the transketolase family.</text>
</comment>
<dbReference type="Gene3D" id="3.40.50.970">
    <property type="match status" value="2"/>
</dbReference>
<feature type="binding site" evidence="13">
    <location>
        <position position="528"/>
    </location>
    <ligand>
        <name>substrate</name>
    </ligand>
</feature>
<evidence type="ECO:0000256" key="16">
    <source>
        <dbReference type="PIRSR" id="PIRSR605478-5"/>
    </source>
</evidence>
<dbReference type="OrthoDB" id="8732661at2"/>
<feature type="binding site" evidence="14">
    <location>
        <position position="445"/>
    </location>
    <ligand>
        <name>thiamine diphosphate</name>
        <dbReference type="ChEBI" id="CHEBI:58937"/>
    </ligand>
</feature>
<dbReference type="Pfam" id="PF02779">
    <property type="entry name" value="Transket_pyr"/>
    <property type="match status" value="1"/>
</dbReference>
<evidence type="ECO:0000256" key="6">
    <source>
        <dbReference type="ARBA" id="ARBA00022679"/>
    </source>
</evidence>
<dbReference type="InterPro" id="IPR029061">
    <property type="entry name" value="THDP-binding"/>
</dbReference>
<evidence type="ECO:0000256" key="8">
    <source>
        <dbReference type="ARBA" id="ARBA00022842"/>
    </source>
</evidence>
<organism evidence="20 21">
    <name type="scientific">Desulfosudis oleivorans (strain DSM 6200 / JCM 39069 / Hxd3)</name>
    <name type="common">Desulfococcus oleovorans</name>
    <dbReference type="NCBI Taxonomy" id="96561"/>
    <lineage>
        <taxon>Bacteria</taxon>
        <taxon>Pseudomonadati</taxon>
        <taxon>Thermodesulfobacteriota</taxon>
        <taxon>Desulfobacteria</taxon>
        <taxon>Desulfobacterales</taxon>
        <taxon>Desulfosudaceae</taxon>
        <taxon>Desulfosudis</taxon>
    </lineage>
</organism>
<proteinExistence type="inferred from homology"/>
<evidence type="ECO:0000256" key="12">
    <source>
        <dbReference type="PIRSR" id="PIRSR605478-1"/>
    </source>
</evidence>
<evidence type="ECO:0000256" key="11">
    <source>
        <dbReference type="NCBIfam" id="TIGR00232"/>
    </source>
</evidence>
<feature type="binding site" evidence="13">
    <location>
        <position position="477"/>
    </location>
    <ligand>
        <name>substrate</name>
    </ligand>
</feature>
<evidence type="ECO:0000256" key="17">
    <source>
        <dbReference type="RuleBase" id="RU004996"/>
    </source>
</evidence>
<feature type="binding site" evidence="13">
    <location>
        <position position="481"/>
    </location>
    <ligand>
        <name>substrate</name>
    </ligand>
</feature>
<dbReference type="CDD" id="cd07033">
    <property type="entry name" value="TPP_PYR_DXS_TK_like"/>
    <property type="match status" value="1"/>
</dbReference>
<dbReference type="EMBL" id="CP000859">
    <property type="protein sequence ID" value="ABW66177.1"/>
    <property type="molecule type" value="Genomic_DNA"/>
</dbReference>
<dbReference type="InterPro" id="IPR020826">
    <property type="entry name" value="Transketolase_BS"/>
</dbReference>
<evidence type="ECO:0000313" key="20">
    <source>
        <dbReference type="EMBL" id="ABW66177.1"/>
    </source>
</evidence>
<dbReference type="SUPFAM" id="SSF52922">
    <property type="entry name" value="TK C-terminal domain-like"/>
    <property type="match status" value="1"/>
</dbReference>
<dbReference type="GO" id="GO:0009052">
    <property type="term" value="P:pentose-phosphate shunt, non-oxidative branch"/>
    <property type="evidence" value="ECO:0007669"/>
    <property type="project" value="UniProtKB-ARBA"/>
</dbReference>
<evidence type="ECO:0000256" key="15">
    <source>
        <dbReference type="PIRSR" id="PIRSR605478-4"/>
    </source>
</evidence>